<protein>
    <submittedName>
        <fullName evidence="8">Carboxynorspermidine decarboxylase</fullName>
        <ecNumber evidence="8">4.1.1.96</ecNumber>
    </submittedName>
</protein>
<dbReference type="InterPro" id="IPR009006">
    <property type="entry name" value="Ala_racemase/Decarboxylase_C"/>
</dbReference>
<dbReference type="InterPro" id="IPR005730">
    <property type="entry name" value="Nsp_de-COase"/>
</dbReference>
<evidence type="ECO:0000313" key="9">
    <source>
        <dbReference type="Proteomes" id="UP000683246"/>
    </source>
</evidence>
<dbReference type="CDD" id="cd06829">
    <property type="entry name" value="PLPDE_III_CANSDC"/>
    <property type="match status" value="1"/>
</dbReference>
<dbReference type="KEGG" id="vpy:HZI73_05065"/>
<keyword evidence="3" id="KW-0663">Pyridoxal phosphate</keyword>
<evidence type="ECO:0000256" key="4">
    <source>
        <dbReference type="ARBA" id="ARBA00023066"/>
    </source>
</evidence>
<evidence type="ECO:0000256" key="1">
    <source>
        <dbReference type="ARBA" id="ARBA00001933"/>
    </source>
</evidence>
<evidence type="ECO:0000313" key="8">
    <source>
        <dbReference type="EMBL" id="QUI21702.1"/>
    </source>
</evidence>
<dbReference type="RefSeq" id="WP_212697173.1">
    <property type="nucleotide sequence ID" value="NZ_CP058649.1"/>
</dbReference>
<accession>A0A8J8SFU6</accession>
<reference evidence="8" key="1">
    <citation type="submission" date="2020-07" db="EMBL/GenBank/DDBJ databases">
        <title>Vallitalea pronyensis genome.</title>
        <authorList>
            <person name="Postec A."/>
        </authorList>
    </citation>
    <scope>NUCLEOTIDE SEQUENCE</scope>
    <source>
        <strain evidence="8">FatNI3</strain>
    </source>
</reference>
<dbReference type="GO" id="GO:0009089">
    <property type="term" value="P:lysine biosynthetic process via diaminopimelate"/>
    <property type="evidence" value="ECO:0007669"/>
    <property type="project" value="TreeGrafter"/>
</dbReference>
<feature type="domain" description="Orn/DAP/Arg decarboxylase 2 C-terminal" evidence="7">
    <location>
        <begin position="121"/>
        <end position="339"/>
    </location>
</feature>
<name>A0A8J8SFU6_9FIRM</name>
<dbReference type="PIRSF" id="PIRSF038941">
    <property type="entry name" value="NspC"/>
    <property type="match status" value="1"/>
</dbReference>
<comment type="cofactor">
    <cofactor evidence="1">
        <name>pyridoxal 5'-phosphate</name>
        <dbReference type="ChEBI" id="CHEBI:597326"/>
    </cofactor>
</comment>
<evidence type="ECO:0000256" key="6">
    <source>
        <dbReference type="PIRSR" id="PIRSR038941-1"/>
    </source>
</evidence>
<dbReference type="FunFam" id="3.20.20.10:FF:000012">
    <property type="entry name" value="Carboxynorspermidine/carboxyspermidine decarboxylase"/>
    <property type="match status" value="1"/>
</dbReference>
<keyword evidence="5 8" id="KW-0456">Lyase</keyword>
<organism evidence="8 9">
    <name type="scientific">Vallitalea pronyensis</name>
    <dbReference type="NCBI Taxonomy" id="1348613"/>
    <lineage>
        <taxon>Bacteria</taxon>
        <taxon>Bacillati</taxon>
        <taxon>Bacillota</taxon>
        <taxon>Clostridia</taxon>
        <taxon>Lachnospirales</taxon>
        <taxon>Vallitaleaceae</taxon>
        <taxon>Vallitalea</taxon>
    </lineage>
</organism>
<keyword evidence="2" id="KW-0210">Decarboxylase</keyword>
<evidence type="ECO:0000259" key="7">
    <source>
        <dbReference type="Pfam" id="PF00278"/>
    </source>
</evidence>
<gene>
    <name evidence="8" type="primary">nspC</name>
    <name evidence="8" type="ORF">HZI73_05065</name>
</gene>
<dbReference type="EC" id="4.1.1.96" evidence="8"/>
<evidence type="ECO:0000256" key="2">
    <source>
        <dbReference type="ARBA" id="ARBA00022793"/>
    </source>
</evidence>
<dbReference type="InterPro" id="IPR029066">
    <property type="entry name" value="PLP-binding_barrel"/>
</dbReference>
<dbReference type="Gene3D" id="2.40.37.10">
    <property type="entry name" value="Lyase, Ornithine Decarboxylase, Chain A, domain 1"/>
    <property type="match status" value="1"/>
</dbReference>
<dbReference type="InterPro" id="IPR022643">
    <property type="entry name" value="De-COase2_C"/>
</dbReference>
<dbReference type="AlphaFoldDB" id="A0A8J8SFU6"/>
<dbReference type="Proteomes" id="UP000683246">
    <property type="component" value="Chromosome"/>
</dbReference>
<sequence length="382" mass="43732">MMNEKDIKLIKSIKTPAYIVDKRLLTKNLETLKYVQDQTGCKILLALKGFSMHAVFPLVGEYLAGITSSSLFEAQLGAEYMNKEVHIYAPAYRDDEFDHVLQTCDHIVFNSISQYNRFKARIKNAKKPIQCGLRVNPEYSEVETAIYDPCAPHSRLGTLEKKITHQDLEGIEGLHFHTMCEQQVDTLERTLNVVEEKFGKYLYHMKWLNLGGGHHITRNDYDVERLITLINRIRNQYNIMVYLEPGEAVALNCGYLVTSVLDIVHNGMDIAIIDSSAACHMPDVIEMPYRPHIIHSAKPEQKPYTYRIGGMTCLAGDIIADYAFDHPLKNGDKLIFTDMAHYTMVKNNMFNGINLPLIALMDDQGIQIIREFTYEDYKSRLS</sequence>
<dbReference type="NCBIfam" id="TIGR01047">
    <property type="entry name" value="nspC"/>
    <property type="match status" value="1"/>
</dbReference>
<dbReference type="Pfam" id="PF00278">
    <property type="entry name" value="Orn_DAP_Arg_deC"/>
    <property type="match status" value="1"/>
</dbReference>
<dbReference type="GO" id="GO:0008836">
    <property type="term" value="F:diaminopimelate decarboxylase activity"/>
    <property type="evidence" value="ECO:0007669"/>
    <property type="project" value="TreeGrafter"/>
</dbReference>
<dbReference type="SUPFAM" id="SSF51419">
    <property type="entry name" value="PLP-binding barrel"/>
    <property type="match status" value="1"/>
</dbReference>
<feature type="binding site" evidence="6">
    <location>
        <position position="247"/>
    </location>
    <ligand>
        <name>substrate</name>
    </ligand>
</feature>
<keyword evidence="9" id="KW-1185">Reference proteome</keyword>
<evidence type="ECO:0000256" key="5">
    <source>
        <dbReference type="ARBA" id="ARBA00023239"/>
    </source>
</evidence>
<keyword evidence="4" id="KW-0745">Spermidine biosynthesis</keyword>
<dbReference type="PANTHER" id="PTHR43727">
    <property type="entry name" value="DIAMINOPIMELATE DECARBOXYLASE"/>
    <property type="match status" value="1"/>
</dbReference>
<proteinExistence type="predicted"/>
<dbReference type="SUPFAM" id="SSF50621">
    <property type="entry name" value="Alanine racemase C-terminal domain-like"/>
    <property type="match status" value="1"/>
</dbReference>
<dbReference type="GO" id="GO:0008295">
    <property type="term" value="P:spermidine biosynthetic process"/>
    <property type="evidence" value="ECO:0007669"/>
    <property type="project" value="UniProtKB-KW"/>
</dbReference>
<dbReference type="GO" id="GO:0045312">
    <property type="term" value="P:nor-spermidine biosynthetic process"/>
    <property type="evidence" value="ECO:0007669"/>
    <property type="project" value="InterPro"/>
</dbReference>
<dbReference type="EMBL" id="CP058649">
    <property type="protein sequence ID" value="QUI21702.1"/>
    <property type="molecule type" value="Genomic_DNA"/>
</dbReference>
<feature type="binding site" evidence="6">
    <location>
        <position position="283"/>
    </location>
    <ligand>
        <name>substrate</name>
    </ligand>
</feature>
<dbReference type="Gene3D" id="3.20.20.10">
    <property type="entry name" value="Alanine racemase"/>
    <property type="match status" value="1"/>
</dbReference>
<evidence type="ECO:0000256" key="3">
    <source>
        <dbReference type="ARBA" id="ARBA00022898"/>
    </source>
</evidence>
<dbReference type="PANTHER" id="PTHR43727:SF1">
    <property type="entry name" value="CARBOXYNORSPERMIDINE_CARBOXYSPERMIDINE DECARBOXYLASE"/>
    <property type="match status" value="1"/>
</dbReference>